<dbReference type="Pfam" id="PF04082">
    <property type="entry name" value="Fungal_trans"/>
    <property type="match status" value="1"/>
</dbReference>
<evidence type="ECO:0000256" key="2">
    <source>
        <dbReference type="SAM" id="MobiDB-lite"/>
    </source>
</evidence>
<dbReference type="Pfam" id="PF06912">
    <property type="entry name" value="DUF1275"/>
    <property type="match status" value="1"/>
</dbReference>
<accession>A0A0F4YSE0</accession>
<evidence type="ECO:0000313" key="5">
    <source>
        <dbReference type="EMBL" id="KKA21187.1"/>
    </source>
</evidence>
<dbReference type="GO" id="GO:0003677">
    <property type="term" value="F:DNA binding"/>
    <property type="evidence" value="ECO:0007669"/>
    <property type="project" value="InterPro"/>
</dbReference>
<feature type="transmembrane region" description="Helical" evidence="3">
    <location>
        <begin position="689"/>
        <end position="709"/>
    </location>
</feature>
<proteinExistence type="predicted"/>
<dbReference type="OrthoDB" id="2399539at2759"/>
<feature type="region of interest" description="Disordered" evidence="2">
    <location>
        <begin position="458"/>
        <end position="491"/>
    </location>
</feature>
<dbReference type="STRING" id="1408163.A0A0F4YSE0"/>
<feature type="transmembrane region" description="Helical" evidence="3">
    <location>
        <begin position="660"/>
        <end position="683"/>
    </location>
</feature>
<gene>
    <name evidence="5" type="ORF">T310_4788</name>
</gene>
<comment type="caution">
    <text evidence="5">The sequence shown here is derived from an EMBL/GenBank/DDBJ whole genome shotgun (WGS) entry which is preliminary data.</text>
</comment>
<dbReference type="InterPro" id="IPR007219">
    <property type="entry name" value="XnlR_reg_dom"/>
</dbReference>
<reference evidence="5 6" key="1">
    <citation type="submission" date="2015-04" db="EMBL/GenBank/DDBJ databases">
        <authorList>
            <person name="Heijne W.H."/>
            <person name="Fedorova N.D."/>
            <person name="Nierman W.C."/>
            <person name="Vollebregt A.W."/>
            <person name="Zhao Z."/>
            <person name="Wu L."/>
            <person name="Kumar M."/>
            <person name="Stam H."/>
            <person name="van den Berg M.A."/>
            <person name="Pel H.J."/>
        </authorList>
    </citation>
    <scope>NUCLEOTIDE SEQUENCE [LARGE SCALE GENOMIC DNA]</scope>
    <source>
        <strain evidence="5 6">CBS 393.64</strain>
    </source>
</reference>
<feature type="transmembrane region" description="Helical" evidence="3">
    <location>
        <begin position="748"/>
        <end position="765"/>
    </location>
</feature>
<dbReference type="RefSeq" id="XP_013327799.1">
    <property type="nucleotide sequence ID" value="XM_013472345.1"/>
</dbReference>
<dbReference type="PANTHER" id="PTHR47431">
    <property type="entry name" value="ZN(II)2CYS6 TRANSCRIPTION FACTOR (EUROFUNG)-RELATED"/>
    <property type="match status" value="1"/>
</dbReference>
<dbReference type="InterPro" id="IPR010699">
    <property type="entry name" value="DUF1275"/>
</dbReference>
<evidence type="ECO:0000256" key="3">
    <source>
        <dbReference type="SAM" id="Phobius"/>
    </source>
</evidence>
<feature type="transmembrane region" description="Helical" evidence="3">
    <location>
        <begin position="771"/>
        <end position="789"/>
    </location>
</feature>
<evidence type="ECO:0000313" key="6">
    <source>
        <dbReference type="Proteomes" id="UP000053958"/>
    </source>
</evidence>
<keyword evidence="3" id="KW-0472">Membrane</keyword>
<keyword evidence="3" id="KW-0812">Transmembrane</keyword>
<feature type="compositionally biased region" description="Basic and acidic residues" evidence="2">
    <location>
        <begin position="460"/>
        <end position="483"/>
    </location>
</feature>
<evidence type="ECO:0000256" key="1">
    <source>
        <dbReference type="ARBA" id="ARBA00023242"/>
    </source>
</evidence>
<dbReference type="GO" id="GO:0008270">
    <property type="term" value="F:zinc ion binding"/>
    <property type="evidence" value="ECO:0007669"/>
    <property type="project" value="InterPro"/>
</dbReference>
<dbReference type="Proteomes" id="UP000053958">
    <property type="component" value="Unassembled WGS sequence"/>
</dbReference>
<dbReference type="GO" id="GO:0006351">
    <property type="term" value="P:DNA-templated transcription"/>
    <property type="evidence" value="ECO:0007669"/>
    <property type="project" value="InterPro"/>
</dbReference>
<dbReference type="AlphaFoldDB" id="A0A0F4YSE0"/>
<organism evidence="5 6">
    <name type="scientific">Rasamsonia emersonii (strain ATCC 16479 / CBS 393.64 / IMI 116815)</name>
    <dbReference type="NCBI Taxonomy" id="1408163"/>
    <lineage>
        <taxon>Eukaryota</taxon>
        <taxon>Fungi</taxon>
        <taxon>Dikarya</taxon>
        <taxon>Ascomycota</taxon>
        <taxon>Pezizomycotina</taxon>
        <taxon>Eurotiomycetes</taxon>
        <taxon>Eurotiomycetidae</taxon>
        <taxon>Eurotiales</taxon>
        <taxon>Trichocomaceae</taxon>
        <taxon>Rasamsonia</taxon>
    </lineage>
</organism>
<dbReference type="PANTHER" id="PTHR47431:SF1">
    <property type="entry name" value="ZN(II)2CYS6 TRANSCRIPTION FACTOR (EUROFUNG)"/>
    <property type="match status" value="1"/>
</dbReference>
<dbReference type="EMBL" id="LASV01000196">
    <property type="protein sequence ID" value="KKA21187.1"/>
    <property type="molecule type" value="Genomic_DNA"/>
</dbReference>
<protein>
    <submittedName>
        <fullName evidence="5">DUF1275 domain protein</fullName>
    </submittedName>
</protein>
<dbReference type="GeneID" id="25317135"/>
<keyword evidence="3" id="KW-1133">Transmembrane helix</keyword>
<sequence>MWDIEKTKRHSDRLLALSELACSTNKLEKTAYGVPMLEPSKGPELTSDPLILLYYQNFHHAHPILLPQQALSGPLRHYIPSYVLTVMRYIGAHYHRDPSVQAPLKETAWEVVSDAAAPRNGFQVQCMLLLAITAHAHGEDERAHQIVQSAVDLALDLGMHRASFAVENSLQNPLVEEMWRRTYWELYVVDGLLSALREQNSFSLYDVKSDLALPCDELVYDRAEFIPRGYTLEEFMENRRQHNLSSFAYRVDAVRLMGAVLAHGPPSGPEDEFEALNNALTEWFLHLPSSENDTIADSGRFDEMFFQAQMIVYSAIINLHRPRSSLKQVVHWGSHMSCRQDPARLEFSSFDLLDPSTKKIIRAADSLSNLLTLPGPIKRHSPFLINGLLMGVLVHTAAALSSSKQSDESFKVRVELAGCETPSVEDVSRGGAEVTLGDSGRQAEKATMVQYCQEGSTYSSHEDACPGRRDSSVRRPDVPRPRGSDPGGSISLCPKTALSLLLGERVDRRQPEWAELAAFVLFCNNSDYMSILPAVTMGIASVYVHEDKESTAPGDDHGRHSTITTLRRFLTEDICEDWVLEAELLALSFATGIQDAASYPDYRCFAANQTGNTIFMAISVAGLSGGVYSFPNIITSLVLFIGGGLVLGQMGNYFGVRKRIWLVTSNVLQTVLVLAATIIQYVSPIQRDGAAAMAVLGLLAFSSGGQVAMSRALKITEITTAMATAAYIDVVCDPALLKARNRSRNRRVGFLVCLTAGCYAGAFALDVNSPFALLLCVIVKAGVTAAFFFNRALPGDHGEAATP</sequence>
<dbReference type="CDD" id="cd12148">
    <property type="entry name" value="fungal_TF_MHR"/>
    <property type="match status" value="1"/>
</dbReference>
<keyword evidence="1" id="KW-0539">Nucleus</keyword>
<name>A0A0F4YSE0_RASE3</name>
<keyword evidence="6" id="KW-1185">Reference proteome</keyword>
<feature type="domain" description="Xylanolytic transcriptional activator regulatory" evidence="4">
    <location>
        <begin position="53"/>
        <end position="224"/>
    </location>
</feature>
<evidence type="ECO:0000259" key="4">
    <source>
        <dbReference type="Pfam" id="PF04082"/>
    </source>
</evidence>
<feature type="transmembrane region" description="Helical" evidence="3">
    <location>
        <begin position="628"/>
        <end position="648"/>
    </location>
</feature>